<keyword evidence="3" id="KW-1185">Reference proteome</keyword>
<dbReference type="Pfam" id="PF04965">
    <property type="entry name" value="GPW_gp25"/>
    <property type="match status" value="1"/>
</dbReference>
<reference evidence="2 3" key="1">
    <citation type="submission" date="2018-06" db="EMBL/GenBank/DDBJ databases">
        <title>Genomic Encyclopedia of Archaeal and Bacterial Type Strains, Phase II (KMG-II): from individual species to whole genera.</title>
        <authorList>
            <person name="Goeker M."/>
        </authorList>
    </citation>
    <scope>NUCLEOTIDE SEQUENCE [LARGE SCALE GENOMIC DNA]</scope>
    <source>
        <strain evidence="2 3">JCM 11668</strain>
    </source>
</reference>
<dbReference type="AlphaFoldDB" id="A0A318TME3"/>
<sequence>MDRETGRLLDGWDHVVQCLMELFTTGFGARAMREWFGTLVPKQLGNNLVPSLVVNIYSAICTAIELWEPRFRVIKITPLQTSAEKVRRGVLGIRIDGEYRPRALEGDLTPEGMRAVHVDWSGGSFSVRRAT</sequence>
<evidence type="ECO:0000313" key="2">
    <source>
        <dbReference type="EMBL" id="PYF05037.1"/>
    </source>
</evidence>
<evidence type="ECO:0000313" key="3">
    <source>
        <dbReference type="Proteomes" id="UP000248148"/>
    </source>
</evidence>
<evidence type="ECO:0000259" key="1">
    <source>
        <dbReference type="Pfam" id="PF04965"/>
    </source>
</evidence>
<dbReference type="Gene3D" id="3.10.450.40">
    <property type="match status" value="1"/>
</dbReference>
<organism evidence="2 3">
    <name type="scientific">Rhodopseudomonas faecalis</name>
    <dbReference type="NCBI Taxonomy" id="99655"/>
    <lineage>
        <taxon>Bacteria</taxon>
        <taxon>Pseudomonadati</taxon>
        <taxon>Pseudomonadota</taxon>
        <taxon>Alphaproteobacteria</taxon>
        <taxon>Hyphomicrobiales</taxon>
        <taxon>Nitrobacteraceae</taxon>
        <taxon>Rhodopseudomonas</taxon>
    </lineage>
</organism>
<name>A0A318TME3_9BRAD</name>
<protein>
    <recommendedName>
        <fullName evidence="1">IraD/Gp25-like domain-containing protein</fullName>
    </recommendedName>
</protein>
<feature type="domain" description="IraD/Gp25-like" evidence="1">
    <location>
        <begin position="13"/>
        <end position="99"/>
    </location>
</feature>
<proteinExistence type="predicted"/>
<dbReference type="EMBL" id="QJTI01000002">
    <property type="protein sequence ID" value="PYF05037.1"/>
    <property type="molecule type" value="Genomic_DNA"/>
</dbReference>
<dbReference type="SUPFAM" id="SSF160719">
    <property type="entry name" value="gpW/gp25-like"/>
    <property type="match status" value="1"/>
</dbReference>
<gene>
    <name evidence="2" type="ORF">BJ122_102263</name>
</gene>
<dbReference type="InterPro" id="IPR007048">
    <property type="entry name" value="IraD/Gp25-like"/>
</dbReference>
<dbReference type="Proteomes" id="UP000248148">
    <property type="component" value="Unassembled WGS sequence"/>
</dbReference>
<accession>A0A318TME3</accession>
<comment type="caution">
    <text evidence="2">The sequence shown here is derived from an EMBL/GenBank/DDBJ whole genome shotgun (WGS) entry which is preliminary data.</text>
</comment>